<dbReference type="RefSeq" id="WP_069830101.1">
    <property type="nucleotide sequence ID" value="NZ_MDJD01000034.1"/>
</dbReference>
<feature type="transmembrane region" description="Helical" evidence="1">
    <location>
        <begin position="145"/>
        <end position="163"/>
    </location>
</feature>
<feature type="transmembrane region" description="Helical" evidence="1">
    <location>
        <begin position="208"/>
        <end position="226"/>
    </location>
</feature>
<dbReference type="OrthoDB" id="7067875at2"/>
<keyword evidence="3" id="KW-1185">Reference proteome</keyword>
<feature type="transmembrane region" description="Helical" evidence="1">
    <location>
        <begin position="21"/>
        <end position="40"/>
    </location>
</feature>
<keyword evidence="1" id="KW-0812">Transmembrane</keyword>
<evidence type="ECO:0000313" key="3">
    <source>
        <dbReference type="Proteomes" id="UP000095713"/>
    </source>
</evidence>
<keyword evidence="1" id="KW-1133">Transmembrane helix</keyword>
<sequence length="235" mass="27128">MEKIFNLIYSSNQYKITRKSTKVIFIAPFVLIFVVAGILLVPLTRSYGFWLLEENGPVEMLTFIISMIGGVYGIFFILKNHKILGVGAIIFYSIFSFFLILIAMEEIAWGQWFFHFETPENWAKINVQGETTLHNLKGIQGENGYLRFGFGLGGFFGVLLKYFNRLNKINAPFCLISWFIIFMLWTKLDVLTDRLTLDSGVLNASYEMTELIELLIVGSAFLYLLLNFRMLKFNK</sequence>
<accession>A0A1E5TB34</accession>
<dbReference type="AlphaFoldDB" id="A0A1E5TB34"/>
<dbReference type="EMBL" id="MDJD01000034">
    <property type="protein sequence ID" value="OEK08595.1"/>
    <property type="molecule type" value="Genomic_DNA"/>
</dbReference>
<feature type="transmembrane region" description="Helical" evidence="1">
    <location>
        <begin position="83"/>
        <end position="104"/>
    </location>
</feature>
<feature type="transmembrane region" description="Helical" evidence="1">
    <location>
        <begin position="170"/>
        <end position="188"/>
    </location>
</feature>
<gene>
    <name evidence="2" type="ORF">A8C32_03860</name>
</gene>
<evidence type="ECO:0000256" key="1">
    <source>
        <dbReference type="SAM" id="Phobius"/>
    </source>
</evidence>
<dbReference type="Proteomes" id="UP000095713">
    <property type="component" value="Unassembled WGS sequence"/>
</dbReference>
<reference evidence="2 3" key="1">
    <citation type="submission" date="2016-05" db="EMBL/GenBank/DDBJ databases">
        <title>Draft Genome Sequence of Algibacter sp. Strain SK-16 Isolated from the Surface Water of Aburatsubo Inlet.</title>
        <authorList>
            <person name="Wong S.-K."/>
            <person name="Yoshizawa S."/>
            <person name="Nakajima Y."/>
            <person name="Ogura Y."/>
            <person name="Tetsuya H."/>
            <person name="Hamasaki K."/>
        </authorList>
    </citation>
    <scope>NUCLEOTIDE SEQUENCE [LARGE SCALE GENOMIC DNA]</scope>
    <source>
        <strain evidence="2 3">SK-16</strain>
    </source>
</reference>
<dbReference type="STRING" id="1849968.A8C32_03860"/>
<feature type="transmembrane region" description="Helical" evidence="1">
    <location>
        <begin position="60"/>
        <end position="78"/>
    </location>
</feature>
<comment type="caution">
    <text evidence="2">The sequence shown here is derived from an EMBL/GenBank/DDBJ whole genome shotgun (WGS) entry which is preliminary data.</text>
</comment>
<keyword evidence="1" id="KW-0472">Membrane</keyword>
<protein>
    <submittedName>
        <fullName evidence="2">Uncharacterized protein</fullName>
    </submittedName>
</protein>
<evidence type="ECO:0000313" key="2">
    <source>
        <dbReference type="EMBL" id="OEK08595.1"/>
    </source>
</evidence>
<proteinExistence type="predicted"/>
<name>A0A1E5TB34_9FLAO</name>
<organism evidence="2 3">
    <name type="scientific">Flavivirga aquatica</name>
    <dbReference type="NCBI Taxonomy" id="1849968"/>
    <lineage>
        <taxon>Bacteria</taxon>
        <taxon>Pseudomonadati</taxon>
        <taxon>Bacteroidota</taxon>
        <taxon>Flavobacteriia</taxon>
        <taxon>Flavobacteriales</taxon>
        <taxon>Flavobacteriaceae</taxon>
        <taxon>Flavivirga</taxon>
    </lineage>
</organism>